<dbReference type="GeneID" id="20218084"/>
<feature type="non-terminal residue" evidence="1">
    <location>
        <position position="354"/>
    </location>
</feature>
<evidence type="ECO:0000313" key="2">
    <source>
        <dbReference type="Proteomes" id="UP000002729"/>
    </source>
</evidence>
<accession>F0YLR5</accession>
<dbReference type="Proteomes" id="UP000002729">
    <property type="component" value="Unassembled WGS sequence"/>
</dbReference>
<dbReference type="AlphaFoldDB" id="F0YLR5"/>
<keyword evidence="2" id="KW-1185">Reference proteome</keyword>
<dbReference type="InParanoid" id="F0YLR5"/>
<proteinExistence type="predicted"/>
<name>F0YLR5_AURAN</name>
<gene>
    <name evidence="1" type="ORF">AURANDRAFT_11640</name>
</gene>
<dbReference type="eggNOG" id="ENOG502QQSB">
    <property type="taxonomic scope" value="Eukaryota"/>
</dbReference>
<dbReference type="GO" id="GO:0005576">
    <property type="term" value="C:extracellular region"/>
    <property type="evidence" value="ECO:0007669"/>
    <property type="project" value="TreeGrafter"/>
</dbReference>
<reference evidence="1 2" key="1">
    <citation type="journal article" date="2011" name="Proc. Natl. Acad. Sci. U.S.A.">
        <title>Niche of harmful alga Aureococcus anophagefferens revealed through ecogenomics.</title>
        <authorList>
            <person name="Gobler C.J."/>
            <person name="Berry D.L."/>
            <person name="Dyhrman S.T."/>
            <person name="Wilhelm S.W."/>
            <person name="Salamov A."/>
            <person name="Lobanov A.V."/>
            <person name="Zhang Y."/>
            <person name="Collier J.L."/>
            <person name="Wurch L.L."/>
            <person name="Kustka A.B."/>
            <person name="Dill B.D."/>
            <person name="Shah M."/>
            <person name="VerBerkmoes N.C."/>
            <person name="Kuo A."/>
            <person name="Terry A."/>
            <person name="Pangilinan J."/>
            <person name="Lindquist E.A."/>
            <person name="Lucas S."/>
            <person name="Paulsen I.T."/>
            <person name="Hattenrath-Lehmann T.K."/>
            <person name="Talmage S.C."/>
            <person name="Walker E.A."/>
            <person name="Koch F."/>
            <person name="Burson A.M."/>
            <person name="Marcoval M.A."/>
            <person name="Tang Y.Z."/>
            <person name="Lecleir G.R."/>
            <person name="Coyne K.J."/>
            <person name="Berg G.M."/>
            <person name="Bertrand E.M."/>
            <person name="Saito M.A."/>
            <person name="Gladyshev V.N."/>
            <person name="Grigoriev I.V."/>
        </authorList>
    </citation>
    <scope>NUCLEOTIDE SEQUENCE [LARGE SCALE GENOMIC DNA]</scope>
    <source>
        <strain evidence="2">CCMP 1984</strain>
    </source>
</reference>
<dbReference type="OrthoDB" id="205277at2759"/>
<organism evidence="2">
    <name type="scientific">Aureococcus anophagefferens</name>
    <name type="common">Harmful bloom alga</name>
    <dbReference type="NCBI Taxonomy" id="44056"/>
    <lineage>
        <taxon>Eukaryota</taxon>
        <taxon>Sar</taxon>
        <taxon>Stramenopiles</taxon>
        <taxon>Ochrophyta</taxon>
        <taxon>Pelagophyceae</taxon>
        <taxon>Pelagomonadales</taxon>
        <taxon>Pelagomonadaceae</taxon>
        <taxon>Aureococcus</taxon>
    </lineage>
</organism>
<protein>
    <recommendedName>
        <fullName evidence="3">Choice-of-anchor B family protein</fullName>
    </recommendedName>
</protein>
<dbReference type="NCBIfam" id="TIGR04312">
    <property type="entry name" value="choice_anch_B"/>
    <property type="match status" value="1"/>
</dbReference>
<dbReference type="PANTHER" id="PTHR38787:SF3">
    <property type="entry name" value="REGULATORY P DOMAIN-CONTAINING PROTEIN"/>
    <property type="match status" value="1"/>
</dbReference>
<dbReference type="InterPro" id="IPR027589">
    <property type="entry name" value="Choice_anch_B"/>
</dbReference>
<dbReference type="EMBL" id="GL833158">
    <property type="protein sequence ID" value="EGB03969.1"/>
    <property type="molecule type" value="Genomic_DNA"/>
</dbReference>
<dbReference type="PANTHER" id="PTHR38787">
    <property type="entry name" value="REGULATORY P DOMAIN-CONTAINING PROTEIN"/>
    <property type="match status" value="1"/>
</dbReference>
<evidence type="ECO:0008006" key="3">
    <source>
        <dbReference type="Google" id="ProtNLM"/>
    </source>
</evidence>
<sequence>AGAPCVDGAAAGFACDGVDLVAFTGTSSIAYAEFTNDLWGWTSPAGVEYALVGASHGLAIFELGRQSAVATVTYGGRSYWRDVKVYNGHAFVVSEATAHGLAVFDLSRLETEQGDLRPDVIYGDFAAHNVAVNEESATAYVVGGGPCAYGALAVDVRDPKSPEALGCVFNGYVHDAQCVVYRGGDDDYYGREICFFFTGAEIRVVDVTNVNRPTGVSSLVYDGVAFAHQGWLDCAQALLVVDDELDEFDDERTRTYFVDVSDLDAPVFVKTHYGATTAIDHNQYVCGAFSYQANYAAGLRILDVSRDEISEVASFDTHRDGDGTTWTGAWGAYPFFASGRVAVNDIDDGVAVVQ</sequence>
<dbReference type="OMA" id="DPNWQTH"/>
<feature type="non-terminal residue" evidence="1">
    <location>
        <position position="1"/>
    </location>
</feature>
<evidence type="ECO:0000313" key="1">
    <source>
        <dbReference type="EMBL" id="EGB03969.1"/>
    </source>
</evidence>
<dbReference type="RefSeq" id="XP_009041391.1">
    <property type="nucleotide sequence ID" value="XM_009043143.1"/>
</dbReference>
<dbReference type="KEGG" id="aaf:AURANDRAFT_11640"/>